<dbReference type="EMBL" id="PQFZ01000001">
    <property type="protein sequence ID" value="POR56656.1"/>
    <property type="molecule type" value="Genomic_DNA"/>
</dbReference>
<name>A0A2S4MPJ1_9HYPH</name>
<evidence type="ECO:0000256" key="2">
    <source>
        <dbReference type="ARBA" id="ARBA00023315"/>
    </source>
</evidence>
<keyword evidence="2" id="KW-0012">Acyltransferase</keyword>
<dbReference type="Gene3D" id="3.40.630.30">
    <property type="match status" value="1"/>
</dbReference>
<gene>
    <name evidence="4" type="ORF">CYD53_101177</name>
</gene>
<sequence length="187" mass="19693">MRGHVLAILSAGFCPPAGLPVMTSLPLTIRHELPADAAAIERLHERAFGPGRFARTAFRLREGVPPDANLTFAAHVGTFLVGSIRVTPVSAGGNTALMLGPLTVDPAFEGRGIGAALMNRSIEAARAAGYDLIMLVGDAPYYARFGFRPIPPGQLVLPGPADPARFLALELVEGVLAQRKGAVMAYR</sequence>
<organism evidence="4 5">
    <name type="scientific">Bosea psychrotolerans</name>
    <dbReference type="NCBI Taxonomy" id="1871628"/>
    <lineage>
        <taxon>Bacteria</taxon>
        <taxon>Pseudomonadati</taxon>
        <taxon>Pseudomonadota</taxon>
        <taxon>Alphaproteobacteria</taxon>
        <taxon>Hyphomicrobiales</taxon>
        <taxon>Boseaceae</taxon>
        <taxon>Bosea</taxon>
    </lineage>
</organism>
<protein>
    <submittedName>
        <fullName evidence="4">Putative N-acetyltransferase YhbS</fullName>
    </submittedName>
</protein>
<dbReference type="SUPFAM" id="SSF55729">
    <property type="entry name" value="Acyl-CoA N-acyltransferases (Nat)"/>
    <property type="match status" value="1"/>
</dbReference>
<dbReference type="PANTHER" id="PTHR43877:SF1">
    <property type="entry name" value="ACETYLTRANSFERASE"/>
    <property type="match status" value="1"/>
</dbReference>
<keyword evidence="1 4" id="KW-0808">Transferase</keyword>
<dbReference type="Pfam" id="PF13508">
    <property type="entry name" value="Acetyltransf_7"/>
    <property type="match status" value="1"/>
</dbReference>
<evidence type="ECO:0000313" key="5">
    <source>
        <dbReference type="Proteomes" id="UP000236919"/>
    </source>
</evidence>
<evidence type="ECO:0000313" key="4">
    <source>
        <dbReference type="EMBL" id="POR56656.1"/>
    </source>
</evidence>
<dbReference type="PANTHER" id="PTHR43877">
    <property type="entry name" value="AMINOALKYLPHOSPHONATE N-ACETYLTRANSFERASE-RELATED-RELATED"/>
    <property type="match status" value="1"/>
</dbReference>
<dbReference type="InterPro" id="IPR016181">
    <property type="entry name" value="Acyl_CoA_acyltransferase"/>
</dbReference>
<dbReference type="InterPro" id="IPR000182">
    <property type="entry name" value="GNAT_dom"/>
</dbReference>
<dbReference type="CDD" id="cd04301">
    <property type="entry name" value="NAT_SF"/>
    <property type="match status" value="1"/>
</dbReference>
<dbReference type="PROSITE" id="PS51186">
    <property type="entry name" value="GNAT"/>
    <property type="match status" value="1"/>
</dbReference>
<proteinExistence type="predicted"/>
<dbReference type="GO" id="GO:0016747">
    <property type="term" value="F:acyltransferase activity, transferring groups other than amino-acyl groups"/>
    <property type="evidence" value="ECO:0007669"/>
    <property type="project" value="InterPro"/>
</dbReference>
<dbReference type="Proteomes" id="UP000236919">
    <property type="component" value="Unassembled WGS sequence"/>
</dbReference>
<feature type="domain" description="N-acetyltransferase" evidence="3">
    <location>
        <begin position="27"/>
        <end position="172"/>
    </location>
</feature>
<reference evidence="4 5" key="1">
    <citation type="submission" date="2018-01" db="EMBL/GenBank/DDBJ databases">
        <title>Genomic Encyclopedia of Type Strains, Phase III (KMG-III): the genomes of soil and plant-associated and newly described type strains.</title>
        <authorList>
            <person name="Whitman W."/>
        </authorList>
    </citation>
    <scope>NUCLEOTIDE SEQUENCE [LARGE SCALE GENOMIC DNA]</scope>
    <source>
        <strain evidence="4 5">1131</strain>
    </source>
</reference>
<keyword evidence="5" id="KW-1185">Reference proteome</keyword>
<evidence type="ECO:0000256" key="1">
    <source>
        <dbReference type="ARBA" id="ARBA00022679"/>
    </source>
</evidence>
<evidence type="ECO:0000259" key="3">
    <source>
        <dbReference type="PROSITE" id="PS51186"/>
    </source>
</evidence>
<dbReference type="InterPro" id="IPR050832">
    <property type="entry name" value="Bact_Acetyltransf"/>
</dbReference>
<dbReference type="AlphaFoldDB" id="A0A2S4MPJ1"/>
<accession>A0A2S4MPJ1</accession>
<comment type="caution">
    <text evidence="4">The sequence shown here is derived from an EMBL/GenBank/DDBJ whole genome shotgun (WGS) entry which is preliminary data.</text>
</comment>